<proteinExistence type="predicted"/>
<name>A0A2P2QHP7_RHIMU</name>
<protein>
    <submittedName>
        <fullName evidence="1">Uncharacterized protein</fullName>
    </submittedName>
</protein>
<sequence>MFTFLLDCRITPKC</sequence>
<evidence type="ECO:0000313" key="1">
    <source>
        <dbReference type="EMBL" id="MBX66513.1"/>
    </source>
</evidence>
<dbReference type="EMBL" id="GGEC01086029">
    <property type="protein sequence ID" value="MBX66513.1"/>
    <property type="molecule type" value="Transcribed_RNA"/>
</dbReference>
<organism evidence="1">
    <name type="scientific">Rhizophora mucronata</name>
    <name type="common">Asiatic mangrove</name>
    <dbReference type="NCBI Taxonomy" id="61149"/>
    <lineage>
        <taxon>Eukaryota</taxon>
        <taxon>Viridiplantae</taxon>
        <taxon>Streptophyta</taxon>
        <taxon>Embryophyta</taxon>
        <taxon>Tracheophyta</taxon>
        <taxon>Spermatophyta</taxon>
        <taxon>Magnoliopsida</taxon>
        <taxon>eudicotyledons</taxon>
        <taxon>Gunneridae</taxon>
        <taxon>Pentapetalae</taxon>
        <taxon>rosids</taxon>
        <taxon>fabids</taxon>
        <taxon>Malpighiales</taxon>
        <taxon>Rhizophoraceae</taxon>
        <taxon>Rhizophora</taxon>
    </lineage>
</organism>
<reference evidence="1" key="1">
    <citation type="submission" date="2018-02" db="EMBL/GenBank/DDBJ databases">
        <title>Rhizophora mucronata_Transcriptome.</title>
        <authorList>
            <person name="Meera S.P."/>
            <person name="Sreeshan A."/>
            <person name="Augustine A."/>
        </authorList>
    </citation>
    <scope>NUCLEOTIDE SEQUENCE</scope>
    <source>
        <tissue evidence="1">Leaf</tissue>
    </source>
</reference>
<accession>A0A2P2QHP7</accession>